<keyword evidence="4" id="KW-1185">Reference proteome</keyword>
<name>A0A6A6UPR5_9PEZI</name>
<comment type="similarity">
    <text evidence="1">Belongs to the AB hydrolase superfamily.</text>
</comment>
<accession>A0A6A6UPR5</accession>
<protein>
    <submittedName>
        <fullName evidence="3">Alpha/beta-hydrolase</fullName>
    </submittedName>
</protein>
<evidence type="ECO:0000259" key="2">
    <source>
        <dbReference type="Pfam" id="PF12697"/>
    </source>
</evidence>
<organism evidence="3 4">
    <name type="scientific">Microthyrium microscopicum</name>
    <dbReference type="NCBI Taxonomy" id="703497"/>
    <lineage>
        <taxon>Eukaryota</taxon>
        <taxon>Fungi</taxon>
        <taxon>Dikarya</taxon>
        <taxon>Ascomycota</taxon>
        <taxon>Pezizomycotina</taxon>
        <taxon>Dothideomycetes</taxon>
        <taxon>Dothideomycetes incertae sedis</taxon>
        <taxon>Microthyriales</taxon>
        <taxon>Microthyriaceae</taxon>
        <taxon>Microthyrium</taxon>
    </lineage>
</organism>
<dbReference type="GO" id="GO:0016787">
    <property type="term" value="F:hydrolase activity"/>
    <property type="evidence" value="ECO:0007669"/>
    <property type="project" value="UniProtKB-KW"/>
</dbReference>
<dbReference type="PANTHER" id="PTHR43039">
    <property type="entry name" value="ESTERASE-RELATED"/>
    <property type="match status" value="1"/>
</dbReference>
<keyword evidence="3" id="KW-0378">Hydrolase</keyword>
<dbReference type="SUPFAM" id="SSF53474">
    <property type="entry name" value="alpha/beta-Hydrolases"/>
    <property type="match status" value="1"/>
</dbReference>
<dbReference type="EMBL" id="MU004231">
    <property type="protein sequence ID" value="KAF2673770.1"/>
    <property type="molecule type" value="Genomic_DNA"/>
</dbReference>
<evidence type="ECO:0000256" key="1">
    <source>
        <dbReference type="ARBA" id="ARBA00008645"/>
    </source>
</evidence>
<dbReference type="InterPro" id="IPR029058">
    <property type="entry name" value="AB_hydrolase_fold"/>
</dbReference>
<sequence length="517" mass="57639">MANPDGVLFVTMQPKETLALDDFNDWYNNEHGPNRLRLAFVENGFRYKAIDGLIPEFMAIYDIKDMSNLEKEIYTKLRAPPVQTQRERDTMKQITILRRFYDLVQATHPTSLKADNELLLVAISSTESPHEATSFDFQGVRGWKSTRTFKTSQYEAARPAQDVQMHAFDPTQVEEVKSQLSKLPRNDVDYRLFQRFYTFGAAPRDHLSPQKDFTFPDGLSKVLVKQTGGFTAIESYITTSDGVVLPYRLEGHPDSSSPMIVLINSILVDWRIWDKFIEVFFKDPRTQKYQILRFNARGRSENTGPTGVTVDTLASDVIELLDTLTVPKAAAVIGVSLGGATALNVALRSPDRLDAFISCDTNALAPPGNPKAWNERIEMAEKEGKRGEHDVAIVGEDLAEATVRRWFTADSYTDADKAQEIARVKSMVETNVLAGFKGAVKALYEYDFRAAMKSSTVRGMFLVGASDGALPKTMKDMAASYGDGSSLLAEIEGAGHLPMVEQPEQFTEAVARFLNGN</sequence>
<dbReference type="OrthoDB" id="2851338at2759"/>
<feature type="domain" description="AB hydrolase-1" evidence="2">
    <location>
        <begin position="260"/>
        <end position="508"/>
    </location>
</feature>
<reference evidence="3" key="1">
    <citation type="journal article" date="2020" name="Stud. Mycol.">
        <title>101 Dothideomycetes genomes: a test case for predicting lifestyles and emergence of pathogens.</title>
        <authorList>
            <person name="Haridas S."/>
            <person name="Albert R."/>
            <person name="Binder M."/>
            <person name="Bloem J."/>
            <person name="Labutti K."/>
            <person name="Salamov A."/>
            <person name="Andreopoulos B."/>
            <person name="Baker S."/>
            <person name="Barry K."/>
            <person name="Bills G."/>
            <person name="Bluhm B."/>
            <person name="Cannon C."/>
            <person name="Castanera R."/>
            <person name="Culley D."/>
            <person name="Daum C."/>
            <person name="Ezra D."/>
            <person name="Gonzalez J."/>
            <person name="Henrissat B."/>
            <person name="Kuo A."/>
            <person name="Liang C."/>
            <person name="Lipzen A."/>
            <person name="Lutzoni F."/>
            <person name="Magnuson J."/>
            <person name="Mondo S."/>
            <person name="Nolan M."/>
            <person name="Ohm R."/>
            <person name="Pangilinan J."/>
            <person name="Park H.-J."/>
            <person name="Ramirez L."/>
            <person name="Alfaro M."/>
            <person name="Sun H."/>
            <person name="Tritt A."/>
            <person name="Yoshinaga Y."/>
            <person name="Zwiers L.-H."/>
            <person name="Turgeon B."/>
            <person name="Goodwin S."/>
            <person name="Spatafora J."/>
            <person name="Crous P."/>
            <person name="Grigoriev I."/>
        </authorList>
    </citation>
    <scope>NUCLEOTIDE SEQUENCE</scope>
    <source>
        <strain evidence="3">CBS 115976</strain>
    </source>
</reference>
<evidence type="ECO:0000313" key="4">
    <source>
        <dbReference type="Proteomes" id="UP000799302"/>
    </source>
</evidence>
<evidence type="ECO:0000313" key="3">
    <source>
        <dbReference type="EMBL" id="KAF2673770.1"/>
    </source>
</evidence>
<dbReference type="Gene3D" id="3.40.50.1820">
    <property type="entry name" value="alpha/beta hydrolase"/>
    <property type="match status" value="1"/>
</dbReference>
<gene>
    <name evidence="3" type="ORF">BT63DRAFT_421895</name>
</gene>
<dbReference type="InterPro" id="IPR000073">
    <property type="entry name" value="AB_hydrolase_1"/>
</dbReference>
<dbReference type="Pfam" id="PF12697">
    <property type="entry name" value="Abhydrolase_6"/>
    <property type="match status" value="1"/>
</dbReference>
<dbReference type="Proteomes" id="UP000799302">
    <property type="component" value="Unassembled WGS sequence"/>
</dbReference>
<proteinExistence type="inferred from homology"/>
<dbReference type="AlphaFoldDB" id="A0A6A6UPR5"/>